<feature type="domain" description="Type VI secretion system component TssM1 N-terminal" evidence="2">
    <location>
        <begin position="66"/>
        <end position="257"/>
    </location>
</feature>
<gene>
    <name evidence="3" type="ORF">EJ913_21435</name>
</gene>
<evidence type="ECO:0000256" key="1">
    <source>
        <dbReference type="SAM" id="MobiDB-lite"/>
    </source>
</evidence>
<dbReference type="PANTHER" id="PTHR36153:SF1">
    <property type="entry name" value="TYPE VI SECRETION SYSTEM COMPONENT TSSM1"/>
    <property type="match status" value="1"/>
</dbReference>
<dbReference type="Proteomes" id="UP000280346">
    <property type="component" value="Unassembled WGS sequence"/>
</dbReference>
<evidence type="ECO:0000313" key="4">
    <source>
        <dbReference type="Proteomes" id="UP000280346"/>
    </source>
</evidence>
<reference evidence="3 4" key="1">
    <citation type="submission" date="2018-12" db="EMBL/GenBank/DDBJ databases">
        <authorList>
            <person name="Yang Y."/>
        </authorList>
    </citation>
    <scope>NUCLEOTIDE SEQUENCE [LARGE SCALE GENOMIC DNA]</scope>
    <source>
        <strain evidence="3 4">GSF71</strain>
    </source>
</reference>
<dbReference type="EMBL" id="RZIJ01000019">
    <property type="protein sequence ID" value="RUQ66852.1"/>
    <property type="molecule type" value="Genomic_DNA"/>
</dbReference>
<dbReference type="OrthoDB" id="9758229at2"/>
<accession>A0A433J4F8</accession>
<dbReference type="PANTHER" id="PTHR36153">
    <property type="entry name" value="INNER MEMBRANE PROTEIN-RELATED"/>
    <property type="match status" value="1"/>
</dbReference>
<proteinExistence type="predicted"/>
<feature type="region of interest" description="Disordered" evidence="1">
    <location>
        <begin position="655"/>
        <end position="720"/>
    </location>
</feature>
<protein>
    <recommendedName>
        <fullName evidence="2">Type VI secretion system component TssM1 N-terminal domain-containing protein</fullName>
    </recommendedName>
</protein>
<organism evidence="3 4">
    <name type="scientific">Azospirillum doebereinerae</name>
    <dbReference type="NCBI Taxonomy" id="92933"/>
    <lineage>
        <taxon>Bacteria</taxon>
        <taxon>Pseudomonadati</taxon>
        <taxon>Pseudomonadota</taxon>
        <taxon>Alphaproteobacteria</taxon>
        <taxon>Rhodospirillales</taxon>
        <taxon>Azospirillaceae</taxon>
        <taxon>Azospirillum</taxon>
    </lineage>
</organism>
<evidence type="ECO:0000259" key="2">
    <source>
        <dbReference type="Pfam" id="PF14331"/>
    </source>
</evidence>
<dbReference type="InterPro" id="IPR053156">
    <property type="entry name" value="T6SS_TssM-like"/>
</dbReference>
<comment type="caution">
    <text evidence="3">The sequence shown here is derived from an EMBL/GenBank/DDBJ whole genome shotgun (WGS) entry which is preliminary data.</text>
</comment>
<dbReference type="InterPro" id="IPR025743">
    <property type="entry name" value="TssM1_N"/>
</dbReference>
<keyword evidence="4" id="KW-1185">Reference proteome</keyword>
<sequence>MRGALRRGDIPWFLAFGVGGPALLATDPTHVRWPEDGSGELGSWWFCEGAAILHAGADSSDGSKLAASWPGLMAAMRKRPMRRPLDGILLMIGADELRAAAERDAPRAALVKRAAALRERLRALRENAGVVCPVHVVIVRAEALDGFAEFCAGVPSKMLDGVFGWTNPHDWLAPFDPRWVDEALDRTIADVTLLEADAFAAGTAGVRLPLLPARMDSLRHPLALFLGGVLGSDGPGSADEDEPFPLRGIAFTGAHTTLVGGRRPAFARDLLPGRAFAEAGYGRASEGAYLLARRRRRQAQGALAASVVGLSLVAWQGVVAVKAGVPPVAAAVEDLRKGILTRDKNVDPQLVGRLLAATALVEQNNLATPLLPTSLVSGFDTDKRRLASVAVRRAVLRPIRDALLPSAALSDLPPVPNPRNVEDVPSWRRLTDQFDRIADRRIALERYDRFRRSSGFDELSALAASVFGTFPKPPVPATDGFILRITAGADLPNLDAKAIATAVRAESVRLAAPLADELYIRHPLRVRAAALAERLNTLPETPTEDDVAEVRRLVTAVTEAAGWPIMVALRAPALGLPDEIKVALQRAALAELPGKDAAERIGEALSSAALATRAALFAIEAPPVGRFFIQPEDGAPPVLVSAIAALPDALAAALPPPAPTTPPEVKAAPKPVAEAPPPPAPVKAAPVAPPAAVPAPTPPPAVVEAKPPVREPAPAAPPPVTVEAPVVTESAPEPSVAPDPAPPVAVDTAAPVLAKLASSFSQTLAGRFPFVRGDLARGAPDADPEDVRRFYKQLDEARPKLGRDATPEVRAFLDRMEAARPMLDAVARSAVLTVDLTYGVNRAGEVGAEHIIDWSVRSGATAVGSGTAATPLAWKPGQPVLLSFRWAAGSPFRPKSAAASEAAAIAGDTLTVTERGPWALLRLLKGRAAPSSAGQGAVFRMVLPTQTITGAPARDTVLFMAASVKTGSKSSPTLSLPDLPARFPQ</sequence>
<feature type="compositionally biased region" description="Low complexity" evidence="1">
    <location>
        <begin position="663"/>
        <end position="673"/>
    </location>
</feature>
<name>A0A433J4F8_9PROT</name>
<dbReference type="Pfam" id="PF14331">
    <property type="entry name" value="IcmF-related_N"/>
    <property type="match status" value="1"/>
</dbReference>
<feature type="compositionally biased region" description="Pro residues" evidence="1">
    <location>
        <begin position="674"/>
        <end position="701"/>
    </location>
</feature>
<feature type="compositionally biased region" description="Pro residues" evidence="1">
    <location>
        <begin position="710"/>
        <end position="720"/>
    </location>
</feature>
<evidence type="ECO:0000313" key="3">
    <source>
        <dbReference type="EMBL" id="RUQ66852.1"/>
    </source>
</evidence>
<dbReference type="AlphaFoldDB" id="A0A433J4F8"/>